<keyword evidence="1" id="KW-0560">Oxidoreductase</keyword>
<evidence type="ECO:0000259" key="4">
    <source>
        <dbReference type="Pfam" id="PF08125"/>
    </source>
</evidence>
<keyword evidence="2" id="KW-0520">NAD</keyword>
<dbReference type="Pfam" id="PF01232">
    <property type="entry name" value="Mannitol_dh"/>
    <property type="match status" value="1"/>
</dbReference>
<dbReference type="InterPro" id="IPR013118">
    <property type="entry name" value="Mannitol_DH_C"/>
</dbReference>
<dbReference type="InterPro" id="IPR050988">
    <property type="entry name" value="Mannitol_DH/Oxidoreductase"/>
</dbReference>
<protein>
    <submittedName>
        <fullName evidence="5">Mannitol dehydrogenase family protein</fullName>
    </submittedName>
</protein>
<dbReference type="SUPFAM" id="SSF48179">
    <property type="entry name" value="6-phosphogluconate dehydrogenase C-terminal domain-like"/>
    <property type="match status" value="1"/>
</dbReference>
<dbReference type="InterPro" id="IPR000669">
    <property type="entry name" value="Mannitol_DH"/>
</dbReference>
<gene>
    <name evidence="5" type="ORF">GO986_18405</name>
</gene>
<comment type="caution">
    <text evidence="5">The sequence shown here is derived from an EMBL/GenBank/DDBJ whole genome shotgun (WGS) entry which is preliminary data.</text>
</comment>
<dbReference type="InterPro" id="IPR036291">
    <property type="entry name" value="NAD(P)-bd_dom_sf"/>
</dbReference>
<dbReference type="SUPFAM" id="SSF51735">
    <property type="entry name" value="NAD(P)-binding Rossmann-fold domains"/>
    <property type="match status" value="1"/>
</dbReference>
<sequence>MVKLNLAALAAAAPSVQTPTYDPLSLTCGIVHFGVGGFHRSHEAMYLDRLLNLGEHHDWGICGVGVLPSDARMRDVLTAQDHLYTLLTTSPDGHTEARVIGAICKFLFAPDDPEAVLEQLADPATRIVSLTVTEGGYAIDNGTGRFDPSGPDLQHDLTPGAVPRTVFGFITEGLRRRRARGLAPFTVVSCDNMQGNGDVTRLALTSFARLKDPELGEWLATHVAFPNSMVDRITPVTTDQNQQDVTAATGLDDAWPVLAESFTQWVLEDHFTLGRPALEQVGVQLVTDVEPYELMKLRLLNASHQAMGCLGLLAGWRYVHEVCEDPALGTFVLGYMTAEATPTLRPVPGIDLGAYRQELMARFGSRAIQDTLARLVVDASERIPKFLLPVVREQLSRGGEIRHAALVLAAWSAYLRDAEAQDQAITDVHAPLLLTAAQREDHTPAAFLDVPAVFGDLGQHRRLRTEYLSAQASLRRLGPQGAAQAVNDAMKPLSLAQGPL</sequence>
<name>A0A7C9HTN5_9DEIO</name>
<organism evidence="5 6">
    <name type="scientific">Deinococcus arboris</name>
    <dbReference type="NCBI Taxonomy" id="2682977"/>
    <lineage>
        <taxon>Bacteria</taxon>
        <taxon>Thermotogati</taxon>
        <taxon>Deinococcota</taxon>
        <taxon>Deinococci</taxon>
        <taxon>Deinococcales</taxon>
        <taxon>Deinococcaceae</taxon>
        <taxon>Deinococcus</taxon>
    </lineage>
</organism>
<dbReference type="EMBL" id="WQLB01000033">
    <property type="protein sequence ID" value="MVN88713.1"/>
    <property type="molecule type" value="Genomic_DNA"/>
</dbReference>
<dbReference type="PRINTS" id="PR00084">
    <property type="entry name" value="MTLDHDRGNASE"/>
</dbReference>
<dbReference type="Proteomes" id="UP000483286">
    <property type="component" value="Unassembled WGS sequence"/>
</dbReference>
<dbReference type="InterPro" id="IPR013328">
    <property type="entry name" value="6PGD_dom2"/>
</dbReference>
<evidence type="ECO:0000313" key="6">
    <source>
        <dbReference type="Proteomes" id="UP000483286"/>
    </source>
</evidence>
<feature type="domain" description="Mannitol dehydrogenase C-terminal" evidence="4">
    <location>
        <begin position="288"/>
        <end position="464"/>
    </location>
</feature>
<evidence type="ECO:0000256" key="1">
    <source>
        <dbReference type="ARBA" id="ARBA00023002"/>
    </source>
</evidence>
<dbReference type="Pfam" id="PF08125">
    <property type="entry name" value="Mannitol_dh_C"/>
    <property type="match status" value="1"/>
</dbReference>
<dbReference type="Gene3D" id="1.10.1040.10">
    <property type="entry name" value="N-(1-d-carboxylethyl)-l-norvaline Dehydrogenase, domain 2"/>
    <property type="match status" value="1"/>
</dbReference>
<evidence type="ECO:0000259" key="3">
    <source>
        <dbReference type="Pfam" id="PF01232"/>
    </source>
</evidence>
<dbReference type="GO" id="GO:0019594">
    <property type="term" value="P:mannitol metabolic process"/>
    <property type="evidence" value="ECO:0007669"/>
    <property type="project" value="InterPro"/>
</dbReference>
<dbReference type="RefSeq" id="WP_157460775.1">
    <property type="nucleotide sequence ID" value="NZ_WQLB01000033.1"/>
</dbReference>
<dbReference type="GO" id="GO:0016616">
    <property type="term" value="F:oxidoreductase activity, acting on the CH-OH group of donors, NAD or NADP as acceptor"/>
    <property type="evidence" value="ECO:0007669"/>
    <property type="project" value="TreeGrafter"/>
</dbReference>
<dbReference type="InterPro" id="IPR023027">
    <property type="entry name" value="Mannitol_DH_CS"/>
</dbReference>
<dbReference type="PANTHER" id="PTHR43362">
    <property type="entry name" value="MANNITOL DEHYDROGENASE DSF1-RELATED"/>
    <property type="match status" value="1"/>
</dbReference>
<keyword evidence="6" id="KW-1185">Reference proteome</keyword>
<dbReference type="AlphaFoldDB" id="A0A7C9HTN5"/>
<evidence type="ECO:0000313" key="5">
    <source>
        <dbReference type="EMBL" id="MVN88713.1"/>
    </source>
</evidence>
<dbReference type="PROSITE" id="PS00974">
    <property type="entry name" value="MANNITOL_DHGENASE"/>
    <property type="match status" value="1"/>
</dbReference>
<dbReference type="PANTHER" id="PTHR43362:SF1">
    <property type="entry name" value="MANNITOL DEHYDROGENASE 2-RELATED"/>
    <property type="match status" value="1"/>
</dbReference>
<evidence type="ECO:0000256" key="2">
    <source>
        <dbReference type="ARBA" id="ARBA00023027"/>
    </source>
</evidence>
<dbReference type="InterPro" id="IPR008927">
    <property type="entry name" value="6-PGluconate_DH-like_C_sf"/>
</dbReference>
<dbReference type="InterPro" id="IPR013131">
    <property type="entry name" value="Mannitol_DH_N"/>
</dbReference>
<proteinExistence type="predicted"/>
<accession>A0A7C9HTN5</accession>
<dbReference type="Gene3D" id="3.40.50.720">
    <property type="entry name" value="NAD(P)-binding Rossmann-like Domain"/>
    <property type="match status" value="1"/>
</dbReference>
<feature type="domain" description="Mannitol dehydrogenase N-terminal" evidence="3">
    <location>
        <begin position="29"/>
        <end position="279"/>
    </location>
</feature>
<reference evidence="5 6" key="1">
    <citation type="submission" date="2019-12" db="EMBL/GenBank/DDBJ databases">
        <title>Deinococcus sp. HMF7620 Genome sequencing and assembly.</title>
        <authorList>
            <person name="Kang H."/>
            <person name="Kim H."/>
            <person name="Joh K."/>
        </authorList>
    </citation>
    <scope>NUCLEOTIDE SEQUENCE [LARGE SCALE GENOMIC DNA]</scope>
    <source>
        <strain evidence="5 6">HMF7620</strain>
    </source>
</reference>